<dbReference type="AlphaFoldDB" id="A0A9Q0E905"/>
<proteinExistence type="predicted"/>
<evidence type="ECO:0000313" key="1">
    <source>
        <dbReference type="EMBL" id="KAJ3602421.1"/>
    </source>
</evidence>
<accession>A0A9Q0E905</accession>
<evidence type="ECO:0000313" key="2">
    <source>
        <dbReference type="Proteomes" id="UP001148018"/>
    </source>
</evidence>
<dbReference type="Proteomes" id="UP001148018">
    <property type="component" value="Unassembled WGS sequence"/>
</dbReference>
<protein>
    <submittedName>
        <fullName evidence="1">Uncharacterized protein</fullName>
    </submittedName>
</protein>
<dbReference type="EMBL" id="JANIIK010000046">
    <property type="protein sequence ID" value="KAJ3602421.1"/>
    <property type="molecule type" value="Genomic_DNA"/>
</dbReference>
<reference evidence="1" key="1">
    <citation type="submission" date="2022-07" db="EMBL/GenBank/DDBJ databases">
        <title>Chromosome-level genome of Muraenolepis orangiensis.</title>
        <authorList>
            <person name="Kim J."/>
        </authorList>
    </citation>
    <scope>NUCLEOTIDE SEQUENCE</scope>
    <source>
        <strain evidence="1">KU_S4_2022</strain>
        <tissue evidence="1">Muscle</tissue>
    </source>
</reference>
<sequence length="166" mass="17421">MNEQKEAGVTFDPGGTALSSRVKYLARDIYVCGIQRAADPLGAGQRGSFAALWHRRQKAGGAGGELCGVGLSWAMCPTPPPGFHVSYSPSWVPCVLLPLLGSMCPTPPPGFHVSYSPSWVPCVLLPLLGLGNSSLYEVYASGGLNGHQTCDPDPLLGAVVLRDQTV</sequence>
<name>A0A9Q0E905_9TELE</name>
<comment type="caution">
    <text evidence="1">The sequence shown here is derived from an EMBL/GenBank/DDBJ whole genome shotgun (WGS) entry which is preliminary data.</text>
</comment>
<organism evidence="1 2">
    <name type="scientific">Muraenolepis orangiensis</name>
    <name type="common">Patagonian moray cod</name>
    <dbReference type="NCBI Taxonomy" id="630683"/>
    <lineage>
        <taxon>Eukaryota</taxon>
        <taxon>Metazoa</taxon>
        <taxon>Chordata</taxon>
        <taxon>Craniata</taxon>
        <taxon>Vertebrata</taxon>
        <taxon>Euteleostomi</taxon>
        <taxon>Actinopterygii</taxon>
        <taxon>Neopterygii</taxon>
        <taxon>Teleostei</taxon>
        <taxon>Neoteleostei</taxon>
        <taxon>Acanthomorphata</taxon>
        <taxon>Zeiogadaria</taxon>
        <taxon>Gadariae</taxon>
        <taxon>Gadiformes</taxon>
        <taxon>Muraenolepidoidei</taxon>
        <taxon>Muraenolepididae</taxon>
        <taxon>Muraenolepis</taxon>
    </lineage>
</organism>
<gene>
    <name evidence="1" type="ORF">NHX12_030176</name>
</gene>
<keyword evidence="2" id="KW-1185">Reference proteome</keyword>